<name>A0AAN8TDS4_SOLBU</name>
<accession>A0AAN8TDS4</accession>
<organism evidence="1 2">
    <name type="scientific">Solanum bulbocastanum</name>
    <name type="common">Wild potato</name>
    <dbReference type="NCBI Taxonomy" id="147425"/>
    <lineage>
        <taxon>Eukaryota</taxon>
        <taxon>Viridiplantae</taxon>
        <taxon>Streptophyta</taxon>
        <taxon>Embryophyta</taxon>
        <taxon>Tracheophyta</taxon>
        <taxon>Spermatophyta</taxon>
        <taxon>Magnoliopsida</taxon>
        <taxon>eudicotyledons</taxon>
        <taxon>Gunneridae</taxon>
        <taxon>Pentapetalae</taxon>
        <taxon>asterids</taxon>
        <taxon>lamiids</taxon>
        <taxon>Solanales</taxon>
        <taxon>Solanaceae</taxon>
        <taxon>Solanoideae</taxon>
        <taxon>Solaneae</taxon>
        <taxon>Solanum</taxon>
    </lineage>
</organism>
<dbReference type="AlphaFoldDB" id="A0AAN8TDS4"/>
<proteinExistence type="predicted"/>
<keyword evidence="2" id="KW-1185">Reference proteome</keyword>
<comment type="caution">
    <text evidence="1">The sequence shown here is derived from an EMBL/GenBank/DDBJ whole genome shotgun (WGS) entry which is preliminary data.</text>
</comment>
<evidence type="ECO:0000313" key="2">
    <source>
        <dbReference type="Proteomes" id="UP001371456"/>
    </source>
</evidence>
<evidence type="ECO:0000313" key="1">
    <source>
        <dbReference type="EMBL" id="KAK6786089.1"/>
    </source>
</evidence>
<dbReference type="EMBL" id="JBANQN010000006">
    <property type="protein sequence ID" value="KAK6786089.1"/>
    <property type="molecule type" value="Genomic_DNA"/>
</dbReference>
<protein>
    <submittedName>
        <fullName evidence="1">Uncharacterized protein</fullName>
    </submittedName>
</protein>
<reference evidence="1 2" key="1">
    <citation type="submission" date="2024-02" db="EMBL/GenBank/DDBJ databases">
        <title>de novo genome assembly of Solanum bulbocastanum strain 11H21.</title>
        <authorList>
            <person name="Hosaka A.J."/>
        </authorList>
    </citation>
    <scope>NUCLEOTIDE SEQUENCE [LARGE SCALE GENOMIC DNA]</scope>
    <source>
        <tissue evidence="1">Young leaves</tissue>
    </source>
</reference>
<sequence length="163" mass="18350">MHGNVWPENVKISLEDAKVFVVESDADLTNFGLLSLFFENRILAHIIATTWFQERVYSATSPTEMSCHMVCSSLGSSPTRIIMDLFVDISQFKPVVINATYDARTFSTMGRRINSDNNLEHTVRGSIQKGGATQRQNRGVQLHHIVTVVIIKKGEIVILYYFG</sequence>
<gene>
    <name evidence="1" type="ORF">RDI58_014614</name>
</gene>
<dbReference type="Proteomes" id="UP001371456">
    <property type="component" value="Unassembled WGS sequence"/>
</dbReference>